<dbReference type="Proteomes" id="UP001152888">
    <property type="component" value="Unassembled WGS sequence"/>
</dbReference>
<protein>
    <submittedName>
        <fullName evidence="10">Uncharacterized protein</fullName>
    </submittedName>
</protein>
<sequence>MTEQYSRASLLKHKTASAAKLSKKASHTKKSKQFLRGESEEIIQRTLSESIQEEEAHMHKERPKINYKEELMFLFFDNMLETIIQERGTARPSIEESESDLFPFEQNSCVILVEDVPDYVPDIQEFRESIRPEISERSVIESEEIISSLSWIVAHEPSSGKIIFNNGNTYEGDTFRGIMNGVGIFRWTDGTVYKGQFKNGYPSGKGKMIMPDLNRYDGEVCQGYYHGFGVLNLSNSLTFYKGSWKSGKRHGKGWIEYEMNANYVGDWLKDNMHGVGYRKYKNGARYKGQWQENAKHGKGSMIFENNDYYTGEWQYDKPHGYGEYTWNMFLNKTLTFPIYNIYRGSWFMGTRHGVGLLYFGTECGSKLAGTWKNNRKHGPGVIACGNGRIMEYCPLFTKDKPAHKDREQIRKLQEELSKKINLPKTYDNSFAEIVAAIHSKIAMTSFPKEILQNIVMAMVAPLKRRFSSPRFIKLTDSQTEGKKIYCPLNISIHCISENVEMAYFINEIFRHLHSFRDSFSWSQCNIADSDISVGCIRVQHRRGTDDYPVEKFRETKMLQNMITVYLPQLRALYEKYASITVNEGQTLNFKPVMVRLFLWQLLRDVNIQKFVSLVDYDNFMYANPCSCYEYGPHYPFEHIFFWQFLQCLVVAAWQYYLNRCHPAGISMGDMLPPGSAVDELGTGFVSQIFKRFLEYVISPNSDSIKGVALTRYKDVLPLDGAYNLYLSLGEPHTVNMFLNSSCPNEGVQIPCYIGIQPECDPIKDGFNATLLGEKPSYVGVRCTPLEKIIEKEDTNDLWFNLDRCQSPKRTKETDEFYRSLYTFRDLGRTTIVKCVHKVCPMVEKPKTFKYKLTFLEFYEILFECSHCKVEQIRENNMEYLKMKLIEDILSKRPSECTSTKSSKGLKSSKRSKATSRKSFQI</sequence>
<organism evidence="10 11">
    <name type="scientific">Acanthoscelides obtectus</name>
    <name type="common">Bean weevil</name>
    <name type="synonym">Bruchus obtectus</name>
    <dbReference type="NCBI Taxonomy" id="200917"/>
    <lineage>
        <taxon>Eukaryota</taxon>
        <taxon>Metazoa</taxon>
        <taxon>Ecdysozoa</taxon>
        <taxon>Arthropoda</taxon>
        <taxon>Hexapoda</taxon>
        <taxon>Insecta</taxon>
        <taxon>Pterygota</taxon>
        <taxon>Neoptera</taxon>
        <taxon>Endopterygota</taxon>
        <taxon>Coleoptera</taxon>
        <taxon>Polyphaga</taxon>
        <taxon>Cucujiformia</taxon>
        <taxon>Chrysomeloidea</taxon>
        <taxon>Chrysomelidae</taxon>
        <taxon>Bruchinae</taxon>
        <taxon>Bruchini</taxon>
        <taxon>Acanthoscelides</taxon>
    </lineage>
</organism>
<keyword evidence="4" id="KW-0677">Repeat</keyword>
<comment type="caution">
    <text evidence="10">The sequence shown here is derived from an EMBL/GenBank/DDBJ whole genome shotgun (WGS) entry which is preliminary data.</text>
</comment>
<dbReference type="Pfam" id="PF02493">
    <property type="entry name" value="MORN"/>
    <property type="match status" value="8"/>
</dbReference>
<evidence type="ECO:0000313" key="11">
    <source>
        <dbReference type="Proteomes" id="UP001152888"/>
    </source>
</evidence>
<evidence type="ECO:0000256" key="6">
    <source>
        <dbReference type="ARBA" id="ARBA00023069"/>
    </source>
</evidence>
<name>A0A9P0Q5P3_ACAOB</name>
<dbReference type="SUPFAM" id="SSF82185">
    <property type="entry name" value="Histone H3 K4-specific methyltransferase SET7/9 N-terminal domain"/>
    <property type="match status" value="2"/>
</dbReference>
<accession>A0A9P0Q5P3</accession>
<dbReference type="InterPro" id="IPR003409">
    <property type="entry name" value="MORN"/>
</dbReference>
<evidence type="ECO:0000256" key="2">
    <source>
        <dbReference type="ARBA" id="ARBA00004430"/>
    </source>
</evidence>
<evidence type="ECO:0000256" key="8">
    <source>
        <dbReference type="ARBA" id="ARBA00023273"/>
    </source>
</evidence>
<evidence type="ECO:0000256" key="5">
    <source>
        <dbReference type="ARBA" id="ARBA00022846"/>
    </source>
</evidence>
<keyword evidence="8" id="KW-0966">Cell projection</keyword>
<comment type="subcellular location">
    <subcellularLocation>
        <location evidence="1">Cell projection</location>
        <location evidence="1">Cilium</location>
        <location evidence="1">Flagellum</location>
    </subcellularLocation>
    <subcellularLocation>
        <location evidence="2">Cytoplasm</location>
        <location evidence="2">Cytoskeleton</location>
        <location evidence="2">Cilium axoneme</location>
    </subcellularLocation>
</comment>
<keyword evidence="6" id="KW-0969">Cilium</keyword>
<evidence type="ECO:0000256" key="7">
    <source>
        <dbReference type="ARBA" id="ARBA00023212"/>
    </source>
</evidence>
<proteinExistence type="predicted"/>
<dbReference type="GO" id="GO:0005930">
    <property type="term" value="C:axoneme"/>
    <property type="evidence" value="ECO:0007669"/>
    <property type="project" value="UniProtKB-SubCell"/>
</dbReference>
<evidence type="ECO:0000313" key="10">
    <source>
        <dbReference type="EMBL" id="CAH2007282.1"/>
    </source>
</evidence>
<gene>
    <name evidence="10" type="ORF">ACAOBT_LOCUS29569</name>
</gene>
<dbReference type="PANTHER" id="PTHR46613">
    <property type="entry name" value="RADIAL SPOKE HEAD 10 HOMOLOG B-RELATED"/>
    <property type="match status" value="1"/>
</dbReference>
<feature type="region of interest" description="Disordered" evidence="9">
    <location>
        <begin position="894"/>
        <end position="921"/>
    </location>
</feature>
<evidence type="ECO:0000256" key="9">
    <source>
        <dbReference type="SAM" id="MobiDB-lite"/>
    </source>
</evidence>
<dbReference type="Gene3D" id="2.20.110.10">
    <property type="entry name" value="Histone H3 K4-specific methyltransferase SET7/9 N-terminal domain"/>
    <property type="match status" value="4"/>
</dbReference>
<evidence type="ECO:0000256" key="1">
    <source>
        <dbReference type="ARBA" id="ARBA00004230"/>
    </source>
</evidence>
<dbReference type="AlphaFoldDB" id="A0A9P0Q5P3"/>
<dbReference type="OrthoDB" id="294378at2759"/>
<dbReference type="SMART" id="SM00698">
    <property type="entry name" value="MORN"/>
    <property type="match status" value="9"/>
</dbReference>
<evidence type="ECO:0000256" key="3">
    <source>
        <dbReference type="ARBA" id="ARBA00022490"/>
    </source>
</evidence>
<keyword evidence="3" id="KW-0963">Cytoplasm</keyword>
<dbReference type="EMBL" id="CAKOFQ010007740">
    <property type="protein sequence ID" value="CAH2007282.1"/>
    <property type="molecule type" value="Genomic_DNA"/>
</dbReference>
<dbReference type="GO" id="GO:0031514">
    <property type="term" value="C:motile cilium"/>
    <property type="evidence" value="ECO:0007669"/>
    <property type="project" value="UniProtKB-SubCell"/>
</dbReference>
<dbReference type="PANTHER" id="PTHR46613:SF1">
    <property type="entry name" value="RADIAL SPOKE HEAD 10 HOMOLOG B-RELATED"/>
    <property type="match status" value="1"/>
</dbReference>
<keyword evidence="7" id="KW-0206">Cytoskeleton</keyword>
<reference evidence="10" key="1">
    <citation type="submission" date="2022-03" db="EMBL/GenBank/DDBJ databases">
        <authorList>
            <person name="Sayadi A."/>
        </authorList>
    </citation>
    <scope>NUCLEOTIDE SEQUENCE</scope>
</reference>
<feature type="compositionally biased region" description="Basic residues" evidence="9">
    <location>
        <begin position="906"/>
        <end position="915"/>
    </location>
</feature>
<keyword evidence="5" id="KW-0282">Flagellum</keyword>
<evidence type="ECO:0000256" key="4">
    <source>
        <dbReference type="ARBA" id="ARBA00022737"/>
    </source>
</evidence>
<keyword evidence="11" id="KW-1185">Reference proteome</keyword>